<gene>
    <name evidence="1" type="ORF">BT96DRAFT_997839</name>
</gene>
<evidence type="ECO:0000313" key="2">
    <source>
        <dbReference type="Proteomes" id="UP000799118"/>
    </source>
</evidence>
<dbReference type="OrthoDB" id="3221235at2759"/>
<protein>
    <submittedName>
        <fullName evidence="1">Uncharacterized protein</fullName>
    </submittedName>
</protein>
<reference evidence="1" key="1">
    <citation type="journal article" date="2019" name="Environ. Microbiol.">
        <title>Fungal ecological strategies reflected in gene transcription - a case study of two litter decomposers.</title>
        <authorList>
            <person name="Barbi F."/>
            <person name="Kohler A."/>
            <person name="Barry K."/>
            <person name="Baskaran P."/>
            <person name="Daum C."/>
            <person name="Fauchery L."/>
            <person name="Ihrmark K."/>
            <person name="Kuo A."/>
            <person name="LaButti K."/>
            <person name="Lipzen A."/>
            <person name="Morin E."/>
            <person name="Grigoriev I.V."/>
            <person name="Henrissat B."/>
            <person name="Lindahl B."/>
            <person name="Martin F."/>
        </authorList>
    </citation>
    <scope>NUCLEOTIDE SEQUENCE</scope>
    <source>
        <strain evidence="1">JB14</strain>
    </source>
</reference>
<proteinExistence type="predicted"/>
<accession>A0A6A4HC55</accession>
<organism evidence="1 2">
    <name type="scientific">Gymnopus androsaceus JB14</name>
    <dbReference type="NCBI Taxonomy" id="1447944"/>
    <lineage>
        <taxon>Eukaryota</taxon>
        <taxon>Fungi</taxon>
        <taxon>Dikarya</taxon>
        <taxon>Basidiomycota</taxon>
        <taxon>Agaricomycotina</taxon>
        <taxon>Agaricomycetes</taxon>
        <taxon>Agaricomycetidae</taxon>
        <taxon>Agaricales</taxon>
        <taxon>Marasmiineae</taxon>
        <taxon>Omphalotaceae</taxon>
        <taxon>Gymnopus</taxon>
    </lineage>
</organism>
<evidence type="ECO:0000313" key="1">
    <source>
        <dbReference type="EMBL" id="KAE9395238.1"/>
    </source>
</evidence>
<keyword evidence="2" id="KW-1185">Reference proteome</keyword>
<sequence>MHELRRVYRSSRIRSFRGHEAKSPHCCVQKDAKLVGDCFPPKCFSYLSVDSPPEILLRNPLELARQVAWVYRSARHISFVKCGVAWQKIAYAHLGSAKSTPLDFHFDFTDSYPAVPHNNKPESLAYMVDCCHQIRLLDLCAPLSTFLPIFTLPCSSLPITRKRSMSRSLKLPVTKNKMEVLLRSV</sequence>
<dbReference type="AlphaFoldDB" id="A0A6A4HC55"/>
<name>A0A6A4HC55_9AGAR</name>
<dbReference type="EMBL" id="ML769535">
    <property type="protein sequence ID" value="KAE9395238.1"/>
    <property type="molecule type" value="Genomic_DNA"/>
</dbReference>
<dbReference type="Proteomes" id="UP000799118">
    <property type="component" value="Unassembled WGS sequence"/>
</dbReference>